<sequence>RRRRTAHDAGPLLPMSLPHHLAAGELLTALRGASCASSALRLYHLLRIRLPPSDPCSFAGRAAVFALKPLSAAGSLPLLSHFHAHLIRSNLLAYPQVASSLLRSYSLLSPAAAHHLFDQIPPATCNLFVVNVMLSSLCRSSDLASARLFFDDIPDKDIVSWSTMLACYFSNRSVADGLAFFRTMTFTTTLAPDYVMLVTVLTGCASAGLLQPLCRSIHGYIVRRQAVSMHLGTSLIDCYAKVGRLDYASRVFARVPSRKVMHWTAMICGMAMHLHYDEAIQLFEEMRRQGARPNEMTFTAVLSVCGHAGLVEQGREFFKLMVEEYDLEPTVHHYGCMVDIFAKAGQLEDAYEVIKTMRVEPNVIIWTSLLAACKRFKNFDIAMEGLEKVLAMEISDENGGLYTLISDLYAMGGRWDDALKVRRLMEEHNVRKNRGSSSIKAREAPGLIVPAVS</sequence>
<name>A0A453FQR0_AEGTS</name>
<dbReference type="Pfam" id="PF01535">
    <property type="entry name" value="PPR"/>
    <property type="match status" value="4"/>
</dbReference>
<dbReference type="PANTHER" id="PTHR47926">
    <property type="entry name" value="PENTATRICOPEPTIDE REPEAT-CONTAINING PROTEIN"/>
    <property type="match status" value="1"/>
</dbReference>
<accession>A0A453FQR0</accession>
<evidence type="ECO:0000256" key="2">
    <source>
        <dbReference type="ARBA" id="ARBA00022946"/>
    </source>
</evidence>
<dbReference type="Pfam" id="PF13041">
    <property type="entry name" value="PPR_2"/>
    <property type="match status" value="1"/>
</dbReference>
<evidence type="ECO:0000313" key="4">
    <source>
        <dbReference type="EnsemblPlants" id="AET3Gv20749700.1"/>
    </source>
</evidence>
<dbReference type="AlphaFoldDB" id="A0A453FQR0"/>
<dbReference type="GO" id="GO:0003723">
    <property type="term" value="F:RNA binding"/>
    <property type="evidence" value="ECO:0007669"/>
    <property type="project" value="InterPro"/>
</dbReference>
<dbReference type="Gene3D" id="1.25.40.10">
    <property type="entry name" value="Tetratricopeptide repeat domain"/>
    <property type="match status" value="2"/>
</dbReference>
<keyword evidence="5" id="KW-1185">Reference proteome</keyword>
<dbReference type="FunFam" id="1.25.40.10:FF:000790">
    <property type="entry name" value="Pentatricopeptide repeat-containing protein"/>
    <property type="match status" value="1"/>
</dbReference>
<dbReference type="GO" id="GO:0009451">
    <property type="term" value="P:RNA modification"/>
    <property type="evidence" value="ECO:0007669"/>
    <property type="project" value="InterPro"/>
</dbReference>
<dbReference type="Proteomes" id="UP000015105">
    <property type="component" value="Chromosome 3D"/>
</dbReference>
<feature type="repeat" description="PPR" evidence="3">
    <location>
        <begin position="259"/>
        <end position="293"/>
    </location>
</feature>
<keyword evidence="1" id="KW-0677">Repeat</keyword>
<dbReference type="PROSITE" id="PS51375">
    <property type="entry name" value="PPR"/>
    <property type="match status" value="1"/>
</dbReference>
<reference evidence="4" key="5">
    <citation type="journal article" date="2021" name="G3 (Bethesda)">
        <title>Aegilops tauschii genome assembly Aet v5.0 features greater sequence contiguity and improved annotation.</title>
        <authorList>
            <person name="Wang L."/>
            <person name="Zhu T."/>
            <person name="Rodriguez J.C."/>
            <person name="Deal K.R."/>
            <person name="Dubcovsky J."/>
            <person name="McGuire P.E."/>
            <person name="Lux T."/>
            <person name="Spannagl M."/>
            <person name="Mayer K.F.X."/>
            <person name="Baldrich P."/>
            <person name="Meyers B.C."/>
            <person name="Huo N."/>
            <person name="Gu Y.Q."/>
            <person name="Zhou H."/>
            <person name="Devos K.M."/>
            <person name="Bennetzen J.L."/>
            <person name="Unver T."/>
            <person name="Budak H."/>
            <person name="Gulick P.J."/>
            <person name="Galiba G."/>
            <person name="Kalapos B."/>
            <person name="Nelson D.R."/>
            <person name="Li P."/>
            <person name="You F.M."/>
            <person name="Luo M.C."/>
            <person name="Dvorak J."/>
        </authorList>
    </citation>
    <scope>NUCLEOTIDE SEQUENCE [LARGE SCALE GENOMIC DNA]</scope>
    <source>
        <strain evidence="4">cv. AL8/78</strain>
    </source>
</reference>
<dbReference type="Pfam" id="PF20431">
    <property type="entry name" value="E_motif"/>
    <property type="match status" value="1"/>
</dbReference>
<proteinExistence type="predicted"/>
<evidence type="ECO:0000256" key="1">
    <source>
        <dbReference type="ARBA" id="ARBA00022737"/>
    </source>
</evidence>
<evidence type="ECO:0000256" key="3">
    <source>
        <dbReference type="PROSITE-ProRule" id="PRU00708"/>
    </source>
</evidence>
<dbReference type="InterPro" id="IPR002885">
    <property type="entry name" value="PPR_rpt"/>
</dbReference>
<dbReference type="InterPro" id="IPR011990">
    <property type="entry name" value="TPR-like_helical_dom_sf"/>
</dbReference>
<reference evidence="5" key="1">
    <citation type="journal article" date="2014" name="Science">
        <title>Ancient hybridizations among the ancestral genomes of bread wheat.</title>
        <authorList>
            <consortium name="International Wheat Genome Sequencing Consortium,"/>
            <person name="Marcussen T."/>
            <person name="Sandve S.R."/>
            <person name="Heier L."/>
            <person name="Spannagl M."/>
            <person name="Pfeifer M."/>
            <person name="Jakobsen K.S."/>
            <person name="Wulff B.B."/>
            <person name="Steuernagel B."/>
            <person name="Mayer K.F."/>
            <person name="Olsen O.A."/>
        </authorList>
    </citation>
    <scope>NUCLEOTIDE SEQUENCE [LARGE SCALE GENOMIC DNA]</scope>
    <source>
        <strain evidence="5">cv. AL8/78</strain>
    </source>
</reference>
<reference evidence="4" key="4">
    <citation type="submission" date="2019-03" db="UniProtKB">
        <authorList>
            <consortium name="EnsemblPlants"/>
        </authorList>
    </citation>
    <scope>IDENTIFICATION</scope>
</reference>
<dbReference type="Gramene" id="AET3Gv20749700.1">
    <property type="protein sequence ID" value="AET3Gv20749700.1"/>
    <property type="gene ID" value="AET3Gv20749700"/>
</dbReference>
<dbReference type="EnsemblPlants" id="AET3Gv20749700.1">
    <property type="protein sequence ID" value="AET3Gv20749700.1"/>
    <property type="gene ID" value="AET3Gv20749700"/>
</dbReference>
<protein>
    <recommendedName>
        <fullName evidence="6">Pentacotripeptide-repeat region of PRORP domain-containing protein</fullName>
    </recommendedName>
</protein>
<organism evidence="4 5">
    <name type="scientific">Aegilops tauschii subsp. strangulata</name>
    <name type="common">Goatgrass</name>
    <dbReference type="NCBI Taxonomy" id="200361"/>
    <lineage>
        <taxon>Eukaryota</taxon>
        <taxon>Viridiplantae</taxon>
        <taxon>Streptophyta</taxon>
        <taxon>Embryophyta</taxon>
        <taxon>Tracheophyta</taxon>
        <taxon>Spermatophyta</taxon>
        <taxon>Magnoliopsida</taxon>
        <taxon>Liliopsida</taxon>
        <taxon>Poales</taxon>
        <taxon>Poaceae</taxon>
        <taxon>BOP clade</taxon>
        <taxon>Pooideae</taxon>
        <taxon>Triticodae</taxon>
        <taxon>Triticeae</taxon>
        <taxon>Triticinae</taxon>
        <taxon>Aegilops</taxon>
    </lineage>
</organism>
<dbReference type="InterPro" id="IPR046960">
    <property type="entry name" value="PPR_At4g14850-like_plant"/>
</dbReference>
<keyword evidence="2" id="KW-0809">Transit peptide</keyword>
<dbReference type="InterPro" id="IPR046848">
    <property type="entry name" value="E_motif"/>
</dbReference>
<dbReference type="PANTHER" id="PTHR47926:SF452">
    <property type="entry name" value="PENTATRICOPEPTIDE REPEAT-CONTAINING PROTEIN"/>
    <property type="match status" value="1"/>
</dbReference>
<evidence type="ECO:0008006" key="6">
    <source>
        <dbReference type="Google" id="ProtNLM"/>
    </source>
</evidence>
<reference evidence="4" key="3">
    <citation type="journal article" date="2017" name="Nature">
        <title>Genome sequence of the progenitor of the wheat D genome Aegilops tauschii.</title>
        <authorList>
            <person name="Luo M.C."/>
            <person name="Gu Y.Q."/>
            <person name="Puiu D."/>
            <person name="Wang H."/>
            <person name="Twardziok S.O."/>
            <person name="Deal K.R."/>
            <person name="Huo N."/>
            <person name="Zhu T."/>
            <person name="Wang L."/>
            <person name="Wang Y."/>
            <person name="McGuire P.E."/>
            <person name="Liu S."/>
            <person name="Long H."/>
            <person name="Ramasamy R.K."/>
            <person name="Rodriguez J.C."/>
            <person name="Van S.L."/>
            <person name="Yuan L."/>
            <person name="Wang Z."/>
            <person name="Xia Z."/>
            <person name="Xiao L."/>
            <person name="Anderson O.D."/>
            <person name="Ouyang S."/>
            <person name="Liang Y."/>
            <person name="Zimin A.V."/>
            <person name="Pertea G."/>
            <person name="Qi P."/>
            <person name="Bennetzen J.L."/>
            <person name="Dai X."/>
            <person name="Dawson M.W."/>
            <person name="Muller H.G."/>
            <person name="Kugler K."/>
            <person name="Rivarola-Duarte L."/>
            <person name="Spannagl M."/>
            <person name="Mayer K.F.X."/>
            <person name="Lu F.H."/>
            <person name="Bevan M.W."/>
            <person name="Leroy P."/>
            <person name="Li P."/>
            <person name="You F.M."/>
            <person name="Sun Q."/>
            <person name="Liu Z."/>
            <person name="Lyons E."/>
            <person name="Wicker T."/>
            <person name="Salzberg S.L."/>
            <person name="Devos K.M."/>
            <person name="Dvorak J."/>
        </authorList>
    </citation>
    <scope>NUCLEOTIDE SEQUENCE [LARGE SCALE GENOMIC DNA]</scope>
    <source>
        <strain evidence="4">cv. AL8/78</strain>
    </source>
</reference>
<reference evidence="5" key="2">
    <citation type="journal article" date="2017" name="Nat. Plants">
        <title>The Aegilops tauschii genome reveals multiple impacts of transposons.</title>
        <authorList>
            <person name="Zhao G."/>
            <person name="Zou C."/>
            <person name="Li K."/>
            <person name="Wang K."/>
            <person name="Li T."/>
            <person name="Gao L."/>
            <person name="Zhang X."/>
            <person name="Wang H."/>
            <person name="Yang Z."/>
            <person name="Liu X."/>
            <person name="Jiang W."/>
            <person name="Mao L."/>
            <person name="Kong X."/>
            <person name="Jiao Y."/>
            <person name="Jia J."/>
        </authorList>
    </citation>
    <scope>NUCLEOTIDE SEQUENCE [LARGE SCALE GENOMIC DNA]</scope>
    <source>
        <strain evidence="5">cv. AL8/78</strain>
    </source>
</reference>
<dbReference type="NCBIfam" id="TIGR00756">
    <property type="entry name" value="PPR"/>
    <property type="match status" value="3"/>
</dbReference>
<dbReference type="STRING" id="200361.A0A453FQR0"/>
<evidence type="ECO:0000313" key="5">
    <source>
        <dbReference type="Proteomes" id="UP000015105"/>
    </source>
</evidence>